<dbReference type="InterPro" id="IPR036638">
    <property type="entry name" value="HLH_DNA-bd_sf"/>
</dbReference>
<evidence type="ECO:0000313" key="2">
    <source>
        <dbReference type="EMBL" id="KAH7146635.1"/>
    </source>
</evidence>
<feature type="non-terminal residue" evidence="2">
    <location>
        <position position="1"/>
    </location>
</feature>
<organism evidence="2 3">
    <name type="scientific">Dactylonectria estremocensis</name>
    <dbReference type="NCBI Taxonomy" id="1079267"/>
    <lineage>
        <taxon>Eukaryota</taxon>
        <taxon>Fungi</taxon>
        <taxon>Dikarya</taxon>
        <taxon>Ascomycota</taxon>
        <taxon>Pezizomycotina</taxon>
        <taxon>Sordariomycetes</taxon>
        <taxon>Hypocreomycetidae</taxon>
        <taxon>Hypocreales</taxon>
        <taxon>Nectriaceae</taxon>
        <taxon>Dactylonectria</taxon>
    </lineage>
</organism>
<feature type="non-terminal residue" evidence="2">
    <location>
        <position position="103"/>
    </location>
</feature>
<dbReference type="SUPFAM" id="SSF47459">
    <property type="entry name" value="HLH, helix-loop-helix DNA-binding domain"/>
    <property type="match status" value="1"/>
</dbReference>
<dbReference type="GO" id="GO:0046983">
    <property type="term" value="F:protein dimerization activity"/>
    <property type="evidence" value="ECO:0007669"/>
    <property type="project" value="InterPro"/>
</dbReference>
<dbReference type="OrthoDB" id="3542681at2759"/>
<proteinExistence type="predicted"/>
<dbReference type="AlphaFoldDB" id="A0A9P9EWH0"/>
<reference evidence="2" key="1">
    <citation type="journal article" date="2021" name="Nat. Commun.">
        <title>Genetic determinants of endophytism in the Arabidopsis root mycobiome.</title>
        <authorList>
            <person name="Mesny F."/>
            <person name="Miyauchi S."/>
            <person name="Thiergart T."/>
            <person name="Pickel B."/>
            <person name="Atanasova L."/>
            <person name="Karlsson M."/>
            <person name="Huettel B."/>
            <person name="Barry K.W."/>
            <person name="Haridas S."/>
            <person name="Chen C."/>
            <person name="Bauer D."/>
            <person name="Andreopoulos W."/>
            <person name="Pangilinan J."/>
            <person name="LaButti K."/>
            <person name="Riley R."/>
            <person name="Lipzen A."/>
            <person name="Clum A."/>
            <person name="Drula E."/>
            <person name="Henrissat B."/>
            <person name="Kohler A."/>
            <person name="Grigoriev I.V."/>
            <person name="Martin F.M."/>
            <person name="Hacquard S."/>
        </authorList>
    </citation>
    <scope>NUCLEOTIDE SEQUENCE</scope>
    <source>
        <strain evidence="2">MPI-CAGE-AT-0021</strain>
    </source>
</reference>
<comment type="caution">
    <text evidence="2">The sequence shown here is derived from an EMBL/GenBank/DDBJ whole genome shotgun (WGS) entry which is preliminary data.</text>
</comment>
<dbReference type="Proteomes" id="UP000717696">
    <property type="component" value="Unassembled WGS sequence"/>
</dbReference>
<accession>A0A9P9EWH0</accession>
<protein>
    <recommendedName>
        <fullName evidence="4">BHLH domain-containing protein</fullName>
    </recommendedName>
</protein>
<name>A0A9P9EWH0_9HYPO</name>
<keyword evidence="3" id="KW-1185">Reference proteome</keyword>
<evidence type="ECO:0000313" key="3">
    <source>
        <dbReference type="Proteomes" id="UP000717696"/>
    </source>
</evidence>
<dbReference type="EMBL" id="JAGMUU010000008">
    <property type="protein sequence ID" value="KAH7146635.1"/>
    <property type="molecule type" value="Genomic_DNA"/>
</dbReference>
<feature type="region of interest" description="Disordered" evidence="1">
    <location>
        <begin position="61"/>
        <end position="81"/>
    </location>
</feature>
<evidence type="ECO:0008006" key="4">
    <source>
        <dbReference type="Google" id="ProtNLM"/>
    </source>
</evidence>
<evidence type="ECO:0000256" key="1">
    <source>
        <dbReference type="SAM" id="MobiDB-lite"/>
    </source>
</evidence>
<sequence length="103" mass="11625">TRPNVKLRSASRKPETPTRRKSAVPGKVLHARECHNNVEKQYRTRLKLHFENLLGMIQASRAKDAGPDEDGEANPDHCFSRGGVLDAARQRILTLEKENKQLA</sequence>
<feature type="region of interest" description="Disordered" evidence="1">
    <location>
        <begin position="1"/>
        <end position="25"/>
    </location>
</feature>
<dbReference type="Gene3D" id="4.10.280.10">
    <property type="entry name" value="Helix-loop-helix DNA-binding domain"/>
    <property type="match status" value="1"/>
</dbReference>
<gene>
    <name evidence="2" type="ORF">B0J13DRAFT_413775</name>
</gene>